<name>A0A0F9GRG1_9ZZZZ</name>
<accession>A0A0F9GRG1</accession>
<gene>
    <name evidence="1" type="ORF">LCGC14_1795170</name>
</gene>
<dbReference type="Gene3D" id="2.60.120.260">
    <property type="entry name" value="Galactose-binding domain-like"/>
    <property type="match status" value="1"/>
</dbReference>
<comment type="caution">
    <text evidence="1">The sequence shown here is derived from an EMBL/GenBank/DDBJ whole genome shotgun (WGS) entry which is preliminary data.</text>
</comment>
<proteinExistence type="predicted"/>
<protein>
    <submittedName>
        <fullName evidence="1">Uncharacterized protein</fullName>
    </submittedName>
</protein>
<evidence type="ECO:0000313" key="1">
    <source>
        <dbReference type="EMBL" id="KKM01360.1"/>
    </source>
</evidence>
<sequence length="440" mass="47829">MPSIDQVSLVRKLAHQLYAAIRPLPVALGVTTDAGAAGQAQDGVRLAYENADENLLNGVYFRIDAKVGSGPASGEFSRIKKAGLVPSTGVINLSPDLTGAIEIGTAYSLHILHPTMLEQAISWALNQMPFLSVGPVSLLGDADMEDTGIAAWAAVDDVDVSKVTDAQYVWGGLQALLVDPKVPSWEGYAEKTGTIPVVEGEGMLLSAVARSDKGSTVKLVPFDYSNNAEILPTPSYVGDRHVELRSTFTVPSGCRQLKVRLNAIGPFATYWDDVVLLGTSRQEIALPSWVDNPEDVANVGYWPSGAGGPNVDTFRLQESGWQEWHWWEVKRRDPRAVTPYILSLSPAPSERIYVIAWRRFPSLSSDADLTAADETAVLAGARTYLRGQLMETAVLGQEKVVLDRMRTMQSKDDVIWAKAILRTGGAPVTRMRGLRKYLAR</sequence>
<reference evidence="1" key="1">
    <citation type="journal article" date="2015" name="Nature">
        <title>Complex archaea that bridge the gap between prokaryotes and eukaryotes.</title>
        <authorList>
            <person name="Spang A."/>
            <person name="Saw J.H."/>
            <person name="Jorgensen S.L."/>
            <person name="Zaremba-Niedzwiedzka K."/>
            <person name="Martijn J."/>
            <person name="Lind A.E."/>
            <person name="van Eijk R."/>
            <person name="Schleper C."/>
            <person name="Guy L."/>
            <person name="Ettema T.J."/>
        </authorList>
    </citation>
    <scope>NUCLEOTIDE SEQUENCE</scope>
</reference>
<dbReference type="AlphaFoldDB" id="A0A0F9GRG1"/>
<dbReference type="EMBL" id="LAZR01017215">
    <property type="protein sequence ID" value="KKM01360.1"/>
    <property type="molecule type" value="Genomic_DNA"/>
</dbReference>
<organism evidence="1">
    <name type="scientific">marine sediment metagenome</name>
    <dbReference type="NCBI Taxonomy" id="412755"/>
    <lineage>
        <taxon>unclassified sequences</taxon>
        <taxon>metagenomes</taxon>
        <taxon>ecological metagenomes</taxon>
    </lineage>
</organism>